<dbReference type="InterPro" id="IPR058532">
    <property type="entry name" value="YjbR/MT2646/Rv2570-like"/>
</dbReference>
<comment type="caution">
    <text evidence="1">The sequence shown here is derived from an EMBL/GenBank/DDBJ whole genome shotgun (WGS) entry which is preliminary data.</text>
</comment>
<dbReference type="Proteomes" id="UP001152519">
    <property type="component" value="Unassembled WGS sequence"/>
</dbReference>
<dbReference type="EMBL" id="CAJSLV010000114">
    <property type="protein sequence ID" value="CAG6399014.1"/>
    <property type="molecule type" value="Genomic_DNA"/>
</dbReference>
<dbReference type="SUPFAM" id="SSF142906">
    <property type="entry name" value="YjbR-like"/>
    <property type="match status" value="1"/>
</dbReference>
<reference evidence="1" key="1">
    <citation type="submission" date="2021-05" db="EMBL/GenBank/DDBJ databases">
        <authorList>
            <person name="Arsene-Ploetze F."/>
        </authorList>
    </citation>
    <scope>NUCLEOTIDE SEQUENCE</scope>
    <source>
        <strain evidence="1">DSM 42138</strain>
    </source>
</reference>
<proteinExistence type="predicted"/>
<protein>
    <recommendedName>
        <fullName evidence="3">MmcQ-like protein</fullName>
    </recommendedName>
</protein>
<organism evidence="1 2">
    <name type="scientific">Actinacidiphila cocklensis</name>
    <dbReference type="NCBI Taxonomy" id="887465"/>
    <lineage>
        <taxon>Bacteria</taxon>
        <taxon>Bacillati</taxon>
        <taxon>Actinomycetota</taxon>
        <taxon>Actinomycetes</taxon>
        <taxon>Kitasatosporales</taxon>
        <taxon>Streptomycetaceae</taxon>
        <taxon>Actinacidiphila</taxon>
    </lineage>
</organism>
<dbReference type="PANTHER" id="PTHR35145">
    <property type="entry name" value="CYTOPLASMIC PROTEIN-RELATED"/>
    <property type="match status" value="1"/>
</dbReference>
<evidence type="ECO:0008006" key="3">
    <source>
        <dbReference type="Google" id="ProtNLM"/>
    </source>
</evidence>
<name>A0A9W4GV94_9ACTN</name>
<dbReference type="InterPro" id="IPR007351">
    <property type="entry name" value="YjbR"/>
</dbReference>
<sequence length="166" mass="18336">MIINLQRAACPHSEHPCGIPHTAFPGRDRAPPPAHGTLVRMTPDALKAVCLGLNGAVETFPFNAETSVFKVDGKIFAISALDSGPLSVSLKCEPEIAVRLREMHQEITAGWHLNKRHWNTVHLDGSLPDGLVVEMVEDSYDLIVAKLPRARQLLLDWPGVRRPDER</sequence>
<dbReference type="InterPro" id="IPR038056">
    <property type="entry name" value="YjbR-like_sf"/>
</dbReference>
<dbReference type="Gene3D" id="3.90.1150.30">
    <property type="match status" value="1"/>
</dbReference>
<evidence type="ECO:0000313" key="1">
    <source>
        <dbReference type="EMBL" id="CAG6399014.1"/>
    </source>
</evidence>
<gene>
    <name evidence="1" type="ORF">SCOCK_80169</name>
</gene>
<evidence type="ECO:0000313" key="2">
    <source>
        <dbReference type="Proteomes" id="UP001152519"/>
    </source>
</evidence>
<accession>A0A9W4GV94</accession>
<dbReference type="AlphaFoldDB" id="A0A9W4GV94"/>
<dbReference type="PANTHER" id="PTHR35145:SF1">
    <property type="entry name" value="CYTOPLASMIC PROTEIN"/>
    <property type="match status" value="1"/>
</dbReference>
<dbReference type="Pfam" id="PF04237">
    <property type="entry name" value="YjbR"/>
    <property type="match status" value="1"/>
</dbReference>
<keyword evidence="2" id="KW-1185">Reference proteome</keyword>